<keyword evidence="2" id="KW-1185">Reference proteome</keyword>
<comment type="caution">
    <text evidence="1">The sequence shown here is derived from an EMBL/GenBank/DDBJ whole genome shotgun (WGS) entry which is preliminary data.</text>
</comment>
<name>A0ABR3W0N8_9PEZI</name>
<organism evidence="1 2">
    <name type="scientific">Phialemonium thermophilum</name>
    <dbReference type="NCBI Taxonomy" id="223376"/>
    <lineage>
        <taxon>Eukaryota</taxon>
        <taxon>Fungi</taxon>
        <taxon>Dikarya</taxon>
        <taxon>Ascomycota</taxon>
        <taxon>Pezizomycotina</taxon>
        <taxon>Sordariomycetes</taxon>
        <taxon>Sordariomycetidae</taxon>
        <taxon>Cephalothecales</taxon>
        <taxon>Cephalothecaceae</taxon>
        <taxon>Phialemonium</taxon>
    </lineage>
</organism>
<evidence type="ECO:0000313" key="2">
    <source>
        <dbReference type="Proteomes" id="UP001586593"/>
    </source>
</evidence>
<proteinExistence type="predicted"/>
<sequence length="193" mass="20768">MSSHTWTVPIWGLARIRFFASAKGGQALGHSRVVRRRARFVVVAVVADDEPHDLVGVCVVAGGVQGVDGLVVAQRDVAAPPGREVDDDLVALAHREEDLVGSQRVGQQAGVRADDAERQPCRLSALVRLRALEEDVEGTRYGGIDDAQAVAARFDDEVRPGLAVDVDDVSIQAVHHVGGREEAPVRVVLLWFC</sequence>
<accession>A0ABR3W0N8</accession>
<reference evidence="1 2" key="1">
    <citation type="journal article" date="2024" name="Commun. Biol.">
        <title>Comparative genomic analysis of thermophilic fungi reveals convergent evolutionary adaptations and gene losses.</title>
        <authorList>
            <person name="Steindorff A.S."/>
            <person name="Aguilar-Pontes M.V."/>
            <person name="Robinson A.J."/>
            <person name="Andreopoulos B."/>
            <person name="LaButti K."/>
            <person name="Kuo A."/>
            <person name="Mondo S."/>
            <person name="Riley R."/>
            <person name="Otillar R."/>
            <person name="Haridas S."/>
            <person name="Lipzen A."/>
            <person name="Grimwood J."/>
            <person name="Schmutz J."/>
            <person name="Clum A."/>
            <person name="Reid I.D."/>
            <person name="Moisan M.C."/>
            <person name="Butler G."/>
            <person name="Nguyen T.T.M."/>
            <person name="Dewar K."/>
            <person name="Conant G."/>
            <person name="Drula E."/>
            <person name="Henrissat B."/>
            <person name="Hansel C."/>
            <person name="Singer S."/>
            <person name="Hutchinson M.I."/>
            <person name="de Vries R.P."/>
            <person name="Natvig D.O."/>
            <person name="Powell A.J."/>
            <person name="Tsang A."/>
            <person name="Grigoriev I.V."/>
        </authorList>
    </citation>
    <scope>NUCLEOTIDE SEQUENCE [LARGE SCALE GENOMIC DNA]</scope>
    <source>
        <strain evidence="1 2">ATCC 24622</strain>
    </source>
</reference>
<dbReference type="Proteomes" id="UP001586593">
    <property type="component" value="Unassembled WGS sequence"/>
</dbReference>
<dbReference type="EMBL" id="JAZHXJ010000842">
    <property type="protein sequence ID" value="KAL1850179.1"/>
    <property type="molecule type" value="Genomic_DNA"/>
</dbReference>
<gene>
    <name evidence="1" type="ORF">VTK73DRAFT_9741</name>
</gene>
<evidence type="ECO:0000313" key="1">
    <source>
        <dbReference type="EMBL" id="KAL1850179.1"/>
    </source>
</evidence>
<protein>
    <submittedName>
        <fullName evidence="1">Uncharacterized protein</fullName>
    </submittedName>
</protein>